<sequence>MAAWLEHAAFQLHAVEQVFFPVPVLKAIVKTIPYPHNQLAYNVYCQNMKNRAFEVTLHSLLDFDYQDAPSIPLDPLHKLVKDSFTSAMSYGSISQESHSALELVERLNKTKGFMNYKWLNKNYQNPKIWTK</sequence>
<dbReference type="EMBL" id="LAVV01008206">
    <property type="protein sequence ID" value="KNZ53458.1"/>
    <property type="molecule type" value="Genomic_DNA"/>
</dbReference>
<name>A0A0L6UY53_9BASI</name>
<proteinExistence type="inferred from homology"/>
<dbReference type="Pfam" id="PF01645">
    <property type="entry name" value="Glu_synthase"/>
    <property type="match status" value="1"/>
</dbReference>
<comment type="similarity">
    <text evidence="1">Belongs to the glutamate synthase family.</text>
</comment>
<dbReference type="Proteomes" id="UP000037035">
    <property type="component" value="Unassembled WGS sequence"/>
</dbReference>
<dbReference type="VEuPathDB" id="FungiDB:VP01_3233g3"/>
<dbReference type="InterPro" id="IPR013785">
    <property type="entry name" value="Aldolase_TIM"/>
</dbReference>
<dbReference type="Gene3D" id="3.20.20.70">
    <property type="entry name" value="Aldolase class I"/>
    <property type="match status" value="1"/>
</dbReference>
<evidence type="ECO:0000256" key="1">
    <source>
        <dbReference type="ARBA" id="ARBA00009716"/>
    </source>
</evidence>
<evidence type="ECO:0000259" key="2">
    <source>
        <dbReference type="Pfam" id="PF01645"/>
    </source>
</evidence>
<accession>A0A0L6UY53</accession>
<comment type="caution">
    <text evidence="3">The sequence shown here is derived from an EMBL/GenBank/DDBJ whole genome shotgun (WGS) entry which is preliminary data.</text>
</comment>
<dbReference type="InterPro" id="IPR002932">
    <property type="entry name" value="Glu_synthdom"/>
</dbReference>
<evidence type="ECO:0000313" key="4">
    <source>
        <dbReference type="Proteomes" id="UP000037035"/>
    </source>
</evidence>
<gene>
    <name evidence="3" type="ORF">VP01_3233g3</name>
</gene>
<evidence type="ECO:0000313" key="3">
    <source>
        <dbReference type="EMBL" id="KNZ53458.1"/>
    </source>
</evidence>
<dbReference type="GO" id="GO:0015930">
    <property type="term" value="F:glutamate synthase activity"/>
    <property type="evidence" value="ECO:0007669"/>
    <property type="project" value="InterPro"/>
</dbReference>
<dbReference type="AlphaFoldDB" id="A0A0L6UY53"/>
<dbReference type="GO" id="GO:0006537">
    <property type="term" value="P:glutamate biosynthetic process"/>
    <property type="evidence" value="ECO:0007669"/>
    <property type="project" value="InterPro"/>
</dbReference>
<dbReference type="STRING" id="27349.A0A0L6UY53"/>
<keyword evidence="4" id="KW-1185">Reference proteome</keyword>
<protein>
    <recommendedName>
        <fullName evidence="2">Glutamate synthase domain-containing protein</fullName>
    </recommendedName>
</protein>
<reference evidence="3 4" key="1">
    <citation type="submission" date="2015-08" db="EMBL/GenBank/DDBJ databases">
        <title>Next Generation Sequencing and Analysis of the Genome of Puccinia sorghi L Schw, the Causal Agent of Maize Common Rust.</title>
        <authorList>
            <person name="Rochi L."/>
            <person name="Burguener G."/>
            <person name="Darino M."/>
            <person name="Turjanski A."/>
            <person name="Kreff E."/>
            <person name="Dieguez M.J."/>
            <person name="Sacco F."/>
        </authorList>
    </citation>
    <scope>NUCLEOTIDE SEQUENCE [LARGE SCALE GENOMIC DNA]</scope>
    <source>
        <strain evidence="3 4">RO10H11247</strain>
    </source>
</reference>
<feature type="domain" description="Glutamate synthase" evidence="2">
    <location>
        <begin position="36"/>
        <end position="105"/>
    </location>
</feature>
<organism evidence="3 4">
    <name type="scientific">Puccinia sorghi</name>
    <dbReference type="NCBI Taxonomy" id="27349"/>
    <lineage>
        <taxon>Eukaryota</taxon>
        <taxon>Fungi</taxon>
        <taxon>Dikarya</taxon>
        <taxon>Basidiomycota</taxon>
        <taxon>Pucciniomycotina</taxon>
        <taxon>Pucciniomycetes</taxon>
        <taxon>Pucciniales</taxon>
        <taxon>Pucciniaceae</taxon>
        <taxon>Puccinia</taxon>
    </lineage>
</organism>